<comment type="caution">
    <text evidence="3">The sequence shown here is derived from an EMBL/GenBank/DDBJ whole genome shotgun (WGS) entry which is preliminary data.</text>
</comment>
<dbReference type="Proteomes" id="UP000325003">
    <property type="component" value="Unassembled WGS sequence"/>
</dbReference>
<dbReference type="PANTHER" id="PTHR33371:SF17">
    <property type="entry name" value="MCE-FAMILY PROTEIN MCE1B"/>
    <property type="match status" value="1"/>
</dbReference>
<gene>
    <name evidence="3" type="ORF">F0U44_06395</name>
</gene>
<dbReference type="InterPro" id="IPR052336">
    <property type="entry name" value="MlaD_Phospholipid_Transporter"/>
</dbReference>
<evidence type="ECO:0000259" key="2">
    <source>
        <dbReference type="Pfam" id="PF11887"/>
    </source>
</evidence>
<proteinExistence type="predicted"/>
<name>A0A5B1LMW9_9ACTN</name>
<dbReference type="GO" id="GO:0051701">
    <property type="term" value="P:biological process involved in interaction with host"/>
    <property type="evidence" value="ECO:0007669"/>
    <property type="project" value="TreeGrafter"/>
</dbReference>
<dbReference type="InterPro" id="IPR003399">
    <property type="entry name" value="Mce/MlaD"/>
</dbReference>
<dbReference type="RefSeq" id="WP_149727354.1">
    <property type="nucleotide sequence ID" value="NZ_VUJV01000001.1"/>
</dbReference>
<organism evidence="3 4">
    <name type="scientific">Nocardioides humilatus</name>
    <dbReference type="NCBI Taxonomy" id="2607660"/>
    <lineage>
        <taxon>Bacteria</taxon>
        <taxon>Bacillati</taxon>
        <taxon>Actinomycetota</taxon>
        <taxon>Actinomycetes</taxon>
        <taxon>Propionibacteriales</taxon>
        <taxon>Nocardioidaceae</taxon>
        <taxon>Nocardioides</taxon>
    </lineage>
</organism>
<dbReference type="Pfam" id="PF11887">
    <property type="entry name" value="Mce4_CUP1"/>
    <property type="match status" value="1"/>
</dbReference>
<dbReference type="GO" id="GO:0005576">
    <property type="term" value="C:extracellular region"/>
    <property type="evidence" value="ECO:0007669"/>
    <property type="project" value="TreeGrafter"/>
</dbReference>
<dbReference type="EMBL" id="VUJV01000001">
    <property type="protein sequence ID" value="KAA1421893.1"/>
    <property type="molecule type" value="Genomic_DNA"/>
</dbReference>
<evidence type="ECO:0000313" key="4">
    <source>
        <dbReference type="Proteomes" id="UP000325003"/>
    </source>
</evidence>
<feature type="domain" description="Mce/MlaD" evidence="1">
    <location>
        <begin position="39"/>
        <end position="113"/>
    </location>
</feature>
<dbReference type="InterPro" id="IPR005693">
    <property type="entry name" value="Mce"/>
</dbReference>
<dbReference type="InterPro" id="IPR024516">
    <property type="entry name" value="Mce_C"/>
</dbReference>
<feature type="domain" description="Mammalian cell entry C-terminal" evidence="2">
    <location>
        <begin position="119"/>
        <end position="323"/>
    </location>
</feature>
<reference evidence="3 4" key="1">
    <citation type="submission" date="2019-09" db="EMBL/GenBank/DDBJ databases">
        <title>Nocardioides panacisoli sp. nov., isolated from the soil of a ginseng field.</title>
        <authorList>
            <person name="Cho C."/>
        </authorList>
    </citation>
    <scope>NUCLEOTIDE SEQUENCE [LARGE SCALE GENOMIC DNA]</scope>
    <source>
        <strain evidence="3 4">BN130099</strain>
    </source>
</reference>
<keyword evidence="4" id="KW-1185">Reference proteome</keyword>
<evidence type="ECO:0000259" key="1">
    <source>
        <dbReference type="Pfam" id="PF02470"/>
    </source>
</evidence>
<accession>A0A5B1LMW9</accession>
<protein>
    <submittedName>
        <fullName evidence="3">MCE family protein</fullName>
    </submittedName>
</protein>
<dbReference type="Pfam" id="PF02470">
    <property type="entry name" value="MlaD"/>
    <property type="match status" value="1"/>
</dbReference>
<dbReference type="AlphaFoldDB" id="A0A5B1LMW9"/>
<dbReference type="PANTHER" id="PTHR33371">
    <property type="entry name" value="INTERMEMBRANE PHOSPHOLIPID TRANSPORT SYSTEM BINDING PROTEIN MLAD-RELATED"/>
    <property type="match status" value="1"/>
</dbReference>
<dbReference type="SUPFAM" id="SSF58104">
    <property type="entry name" value="Methyl-accepting chemotaxis protein (MCP) signaling domain"/>
    <property type="match status" value="1"/>
</dbReference>
<sequence length="345" mass="37250">MRITRGPLLKVLLFVTTMGLLIGMVGIVFGRVRIQPSGTYEAVFTDASGLTVGSDVRGNGVAIGTVKEIELEDAHRAVVRFTVADDVVLTEESEARIRYANLTGDRYLDLMPGADKRAPELAEGARIPVEQTRPALDLDQFFQGFDPLMRALDAEEVNELATNVISVTQGQAGAVETMLANVGSFTGRLAERDEVIGDTITNLSSALTVLDGHHQDLDNLVVGLADLMHGLAKDRKAIGSSLESINLAAADTADLLARIRPGIKANIDQMGELAKAINANTPEIREVLDVYPKVLRKIGRLGAYGSFFNFYLCGVKLKLDLPGESLDVYTPWVIDDKGRCGGVQR</sequence>
<evidence type="ECO:0000313" key="3">
    <source>
        <dbReference type="EMBL" id="KAA1421893.1"/>
    </source>
</evidence>
<dbReference type="NCBIfam" id="TIGR00996">
    <property type="entry name" value="Mtu_fam_mce"/>
    <property type="match status" value="1"/>
</dbReference>
<reference evidence="3 4" key="2">
    <citation type="submission" date="2019-09" db="EMBL/GenBank/DDBJ databases">
        <authorList>
            <person name="Jin C."/>
        </authorList>
    </citation>
    <scope>NUCLEOTIDE SEQUENCE [LARGE SCALE GENOMIC DNA]</scope>
    <source>
        <strain evidence="3 4">BN130099</strain>
    </source>
</reference>